<evidence type="ECO:0000259" key="1">
    <source>
        <dbReference type="Pfam" id="PF06114"/>
    </source>
</evidence>
<protein>
    <submittedName>
        <fullName evidence="2">Conserved uncharacterized protein</fullName>
    </submittedName>
</protein>
<dbReference type="STRING" id="634500.EbC_01020"/>
<keyword evidence="3" id="KW-1185">Reference proteome</keyword>
<sequence length="332" mass="37061">MTEHKPMERIYQKIKLAGFNPAFMKAMLPDWWDDELACTPSGQQYAALHLARIFSLAPESLRDDAEHVLFSFGSTHKFKHRVNVDEASLDVATAIAYSAAKIAVSNFKTVYDPSISLEWSDVRNYILADNPYVNLESLLSFCNKVGIPVIFISKFPSKANKMAGLALKVYDRPAIVLTQGRSHGYMLFDLAHELGHIAKGHLNEANGECLVDRKIEQNSTDHKELEANQFAFGVITGQEGIQFVHEEHGLNAPQLAAGALETARLRRIDPTHVALNYCFGLRRWSLASSTLKILCNGLPSDQEVVKRMMIEGIDLSEIDEDDLSMIKKLSGE</sequence>
<feature type="domain" description="IrrE N-terminal-like" evidence="1">
    <location>
        <begin position="143"/>
        <end position="233"/>
    </location>
</feature>
<dbReference type="HOGENOM" id="CLU_818041_0_0_6"/>
<dbReference type="KEGG" id="ebi:EbC_01020"/>
<dbReference type="EMBL" id="FP236843">
    <property type="protein sequence ID" value="CAX57633.1"/>
    <property type="molecule type" value="Genomic_DNA"/>
</dbReference>
<dbReference type="Proteomes" id="UP000008793">
    <property type="component" value="Chromosome"/>
</dbReference>
<dbReference type="InterPro" id="IPR010359">
    <property type="entry name" value="IrrE_HExxH"/>
</dbReference>
<dbReference type="AlphaFoldDB" id="D8MKH7"/>
<evidence type="ECO:0000313" key="3">
    <source>
        <dbReference type="Proteomes" id="UP000008793"/>
    </source>
</evidence>
<evidence type="ECO:0000313" key="2">
    <source>
        <dbReference type="EMBL" id="CAX57633.1"/>
    </source>
</evidence>
<dbReference type="RefSeq" id="WP_013200140.1">
    <property type="nucleotide sequence ID" value="NC_014306.1"/>
</dbReference>
<gene>
    <name evidence="2" type="ordered locus">EbC_01020</name>
</gene>
<dbReference type="eggNOG" id="COG2856">
    <property type="taxonomic scope" value="Bacteria"/>
</dbReference>
<name>D8MKH7_ERWBE</name>
<accession>D8MKH7</accession>
<reference evidence="2 3" key="1">
    <citation type="journal article" date="2010" name="BMC Genomics">
        <title>Genome comparison of the epiphytic bacteria Erwinia billingiae and E. tasmaniensis with the pear pathogen E. pyrifoliae.</title>
        <authorList>
            <person name="Kube M."/>
            <person name="Migdoll A.M."/>
            <person name="Gehring I."/>
            <person name="Heitmann K."/>
            <person name="Mayer Y."/>
            <person name="Kuhl H."/>
            <person name="Knaust F."/>
            <person name="Geider K."/>
            <person name="Reinhardt R."/>
        </authorList>
    </citation>
    <scope>NUCLEOTIDE SEQUENCE [LARGE SCALE GENOMIC DNA]</scope>
    <source>
        <strain evidence="2 3">Eb661</strain>
    </source>
</reference>
<organism evidence="3">
    <name type="scientific">Erwinia billingiae (strain Eb661)</name>
    <dbReference type="NCBI Taxonomy" id="634500"/>
    <lineage>
        <taxon>Bacteria</taxon>
        <taxon>Pseudomonadati</taxon>
        <taxon>Pseudomonadota</taxon>
        <taxon>Gammaproteobacteria</taxon>
        <taxon>Enterobacterales</taxon>
        <taxon>Erwiniaceae</taxon>
        <taxon>Erwinia</taxon>
    </lineage>
</organism>
<proteinExistence type="predicted"/>
<dbReference type="Gene3D" id="1.10.10.2910">
    <property type="match status" value="1"/>
</dbReference>
<dbReference type="GeneID" id="90510071"/>
<dbReference type="Pfam" id="PF06114">
    <property type="entry name" value="Peptidase_M78"/>
    <property type="match status" value="1"/>
</dbReference>